<dbReference type="InterPro" id="IPR023393">
    <property type="entry name" value="START-like_dom_sf"/>
</dbReference>
<gene>
    <name evidence="3" type="ORF">CryarDRAFT_4073</name>
</gene>
<reference evidence="3 4" key="1">
    <citation type="submission" date="2013-07" db="EMBL/GenBank/DDBJ databases">
        <authorList>
            <consortium name="DOE Joint Genome Institute"/>
            <person name="Eisen J."/>
            <person name="Huntemann M."/>
            <person name="Han J."/>
            <person name="Chen A."/>
            <person name="Kyrpides N."/>
            <person name="Mavromatis K."/>
            <person name="Markowitz V."/>
            <person name="Palaniappan K."/>
            <person name="Ivanova N."/>
            <person name="Schaumberg A."/>
            <person name="Pati A."/>
            <person name="Liolios K."/>
            <person name="Nordberg H.P."/>
            <person name="Cantor M.N."/>
            <person name="Hua S.X."/>
            <person name="Woyke T."/>
        </authorList>
    </citation>
    <scope>NUCLEOTIDE SEQUENCE [LARGE SCALE GENOMIC DNA]</scope>
    <source>
        <strain evidence="3 4">DSM 44712</strain>
    </source>
</reference>
<proteinExistence type="inferred from homology"/>
<evidence type="ECO:0000259" key="2">
    <source>
        <dbReference type="Pfam" id="PF08327"/>
    </source>
</evidence>
<protein>
    <recommendedName>
        <fullName evidence="2">Activator of Hsp90 ATPase homologue 1/2-like C-terminal domain-containing protein</fullName>
    </recommendedName>
</protein>
<dbReference type="OrthoDB" id="9803476at2"/>
<dbReference type="AlphaFoldDB" id="A0A011ALQ9"/>
<evidence type="ECO:0000313" key="4">
    <source>
        <dbReference type="Proteomes" id="UP000021053"/>
    </source>
</evidence>
<organism evidence="3 4">
    <name type="scientific">Cryptosporangium arvum DSM 44712</name>
    <dbReference type="NCBI Taxonomy" id="927661"/>
    <lineage>
        <taxon>Bacteria</taxon>
        <taxon>Bacillati</taxon>
        <taxon>Actinomycetota</taxon>
        <taxon>Actinomycetes</taxon>
        <taxon>Cryptosporangiales</taxon>
        <taxon>Cryptosporangiaceae</taxon>
        <taxon>Cryptosporangium</taxon>
    </lineage>
</organism>
<dbReference type="EMBL" id="JFBT01000001">
    <property type="protein sequence ID" value="EXG82871.1"/>
    <property type="molecule type" value="Genomic_DNA"/>
</dbReference>
<comment type="caution">
    <text evidence="3">The sequence shown here is derived from an EMBL/GenBank/DDBJ whole genome shotgun (WGS) entry which is preliminary data.</text>
</comment>
<evidence type="ECO:0000313" key="3">
    <source>
        <dbReference type="EMBL" id="EXG82871.1"/>
    </source>
</evidence>
<comment type="similarity">
    <text evidence="1">Belongs to the AHA1 family.</text>
</comment>
<accession>A0A011ALQ9</accession>
<dbReference type="InterPro" id="IPR013538">
    <property type="entry name" value="ASHA1/2-like_C"/>
</dbReference>
<name>A0A011ALQ9_9ACTN</name>
<sequence>MTRDDVVFGEIQAPVDAVLERDGERWTLVLRRRFRHDEKRLWEMLVDPAHLRRWSPVVPERPLTSPGPATCRENPGDEPNDAEVLVVEPPHTLVHRWGDDLLRWTITPAEGGAVLELRQTFDDRAAAASYAAGWQVCLGRLAAEDDSPRERVTGPRALDYGWPDLRERYDAAWR</sequence>
<dbReference type="RefSeq" id="WP_051570694.1">
    <property type="nucleotide sequence ID" value="NZ_KK073874.1"/>
</dbReference>
<dbReference type="Proteomes" id="UP000021053">
    <property type="component" value="Unassembled WGS sequence"/>
</dbReference>
<feature type="domain" description="Activator of Hsp90 ATPase homologue 1/2-like C-terminal" evidence="2">
    <location>
        <begin position="39"/>
        <end position="143"/>
    </location>
</feature>
<dbReference type="SUPFAM" id="SSF55961">
    <property type="entry name" value="Bet v1-like"/>
    <property type="match status" value="1"/>
</dbReference>
<dbReference type="Pfam" id="PF08327">
    <property type="entry name" value="AHSA1"/>
    <property type="match status" value="1"/>
</dbReference>
<evidence type="ECO:0000256" key="1">
    <source>
        <dbReference type="ARBA" id="ARBA00006817"/>
    </source>
</evidence>
<dbReference type="HOGENOM" id="CLU_108923_3_0_11"/>
<keyword evidence="4" id="KW-1185">Reference proteome</keyword>
<dbReference type="Gene3D" id="3.30.530.20">
    <property type="match status" value="1"/>
</dbReference>